<dbReference type="GeneID" id="68104885"/>
<sequence>MISFPNSSPSSEIPTRALTLEEMIAQNDAEIDEAIRKGTVDYSVLYDDDEDKEPFEDNFDESSDEQVDYEEIEEERKSWAKKKKRHGHATLKRNNYDDLNLYSDDMVLLAKIEQRKFNWYLKRGLAEQINENSIKLVFKPKGYGHTDDAFYMSKIDNICVACGIDKDLTRHHIVSFEYRKNMPEFVRSHSSHDICLLCAHCHEEYETEAFKLRKQISEQFNSPLGGVGMTKNLHYAAAKKAANALLKCRDILPSNRVQDLEKELRKFLKSWKECVSAVGDDARQTINTQNVLNEEEDSENPIPKEQLEMVLTVQVNDKTMFVSHGEGVIKAMKQQSANDEDYLNKLDAFCRMWRQHFVDVLQPKYMNPHWKVDKRIRRGEQDDPNKRILISE</sequence>
<dbReference type="EMBL" id="PYSW02000005">
    <property type="protein sequence ID" value="KAG2392179.1"/>
    <property type="molecule type" value="Genomic_DNA"/>
</dbReference>
<proteinExistence type="predicted"/>
<evidence type="ECO:0000313" key="1">
    <source>
        <dbReference type="EMBL" id="KAG2392179.1"/>
    </source>
</evidence>
<accession>A0AA88H1X2</accession>
<protein>
    <submittedName>
        <fullName evidence="1">Uncharacterized protein</fullName>
    </submittedName>
</protein>
<name>A0AA88H1X2_NAELO</name>
<gene>
    <name evidence="1" type="ORF">C9374_012431</name>
</gene>
<dbReference type="AlphaFoldDB" id="A0AA88H1X2"/>
<reference evidence="1 2" key="1">
    <citation type="journal article" date="2018" name="BMC Genomics">
        <title>The genome of Naegleria lovaniensis, the basis for a comparative approach to unravel pathogenicity factors of the human pathogenic amoeba N. fowleri.</title>
        <authorList>
            <person name="Liechti N."/>
            <person name="Schurch N."/>
            <person name="Bruggmann R."/>
            <person name="Wittwer M."/>
        </authorList>
    </citation>
    <scope>NUCLEOTIDE SEQUENCE [LARGE SCALE GENOMIC DNA]</scope>
    <source>
        <strain evidence="1 2">ATCC 30569</strain>
    </source>
</reference>
<dbReference type="RefSeq" id="XP_044554073.1">
    <property type="nucleotide sequence ID" value="XM_044688197.1"/>
</dbReference>
<evidence type="ECO:0000313" key="2">
    <source>
        <dbReference type="Proteomes" id="UP000816034"/>
    </source>
</evidence>
<comment type="caution">
    <text evidence="1">The sequence shown here is derived from an EMBL/GenBank/DDBJ whole genome shotgun (WGS) entry which is preliminary data.</text>
</comment>
<organism evidence="1 2">
    <name type="scientific">Naegleria lovaniensis</name>
    <name type="common">Amoeba</name>
    <dbReference type="NCBI Taxonomy" id="51637"/>
    <lineage>
        <taxon>Eukaryota</taxon>
        <taxon>Discoba</taxon>
        <taxon>Heterolobosea</taxon>
        <taxon>Tetramitia</taxon>
        <taxon>Eutetramitia</taxon>
        <taxon>Vahlkampfiidae</taxon>
        <taxon>Naegleria</taxon>
    </lineage>
</organism>
<dbReference type="Proteomes" id="UP000816034">
    <property type="component" value="Unassembled WGS sequence"/>
</dbReference>
<keyword evidence="2" id="KW-1185">Reference proteome</keyword>